<dbReference type="InterPro" id="IPR002181">
    <property type="entry name" value="Fibrinogen_a/b/g_C_dom"/>
</dbReference>
<dbReference type="KEGG" id="aplc:110986416"/>
<feature type="signal peptide" evidence="1">
    <location>
        <begin position="1"/>
        <end position="23"/>
    </location>
</feature>
<feature type="domain" description="Fibrinogen C-terminal" evidence="2">
    <location>
        <begin position="88"/>
        <end position="264"/>
    </location>
</feature>
<evidence type="ECO:0000259" key="2">
    <source>
        <dbReference type="PROSITE" id="PS51406"/>
    </source>
</evidence>
<evidence type="ECO:0000313" key="4">
    <source>
        <dbReference type="RefSeq" id="XP_022103954.1"/>
    </source>
</evidence>
<feature type="chain" id="PRO_5034158270" evidence="1">
    <location>
        <begin position="24"/>
        <end position="264"/>
    </location>
</feature>
<dbReference type="InterPro" id="IPR036056">
    <property type="entry name" value="Fibrinogen-like_C"/>
</dbReference>
<dbReference type="Gene3D" id="4.10.530.10">
    <property type="entry name" value="Gamma-fibrinogen Carboxyl Terminal Fragment, domain 2"/>
    <property type="match status" value="1"/>
</dbReference>
<proteinExistence type="predicted"/>
<organism evidence="3 4">
    <name type="scientific">Acanthaster planci</name>
    <name type="common">Crown-of-thorns starfish</name>
    <dbReference type="NCBI Taxonomy" id="133434"/>
    <lineage>
        <taxon>Eukaryota</taxon>
        <taxon>Metazoa</taxon>
        <taxon>Echinodermata</taxon>
        <taxon>Eleutherozoa</taxon>
        <taxon>Asterozoa</taxon>
        <taxon>Asteroidea</taxon>
        <taxon>Valvatacea</taxon>
        <taxon>Valvatida</taxon>
        <taxon>Acanthasteridae</taxon>
        <taxon>Acanthaster</taxon>
    </lineage>
</organism>
<dbReference type="Pfam" id="PF00147">
    <property type="entry name" value="Fibrinogen_C"/>
    <property type="match status" value="1"/>
</dbReference>
<accession>A0A8B7ZE79</accession>
<dbReference type="InterPro" id="IPR050373">
    <property type="entry name" value="Fibrinogen_C-term_domain"/>
</dbReference>
<dbReference type="Proteomes" id="UP000694845">
    <property type="component" value="Unplaced"/>
</dbReference>
<sequence length="264" mass="30816">MRPLALTSLVAVTLVTLWVVVLGEECYFSQEPDLRQNGRLRWVLPGSKSDHCRCTSIWPGPLYTKPLQRSQEPFYTDTPIFTSDQEEIHHFFDCHDCEVLNNRGIRQSGVYTIYPSMYTDGLEVYCDMKPRPYGWIVFQKRFDGSVNFIRNWTEYRDGFGDLTGEFWLGNEKLRQLTSKHKWLLQIDLSFDDQVNWINTTRYRWPFRVEGDNYTLRVEGLVGNAPLPSSQTPRPFSTYDKDNDGEDHLNCAALTRGGWWFGDAE</sequence>
<dbReference type="GeneID" id="110986416"/>
<keyword evidence="3" id="KW-1185">Reference proteome</keyword>
<dbReference type="SUPFAM" id="SSF56496">
    <property type="entry name" value="Fibrinogen C-terminal domain-like"/>
    <property type="match status" value="1"/>
</dbReference>
<dbReference type="InterPro" id="IPR014716">
    <property type="entry name" value="Fibrinogen_a/b/g_C_1"/>
</dbReference>
<protein>
    <submittedName>
        <fullName evidence="4">Microfibril-associated glycoprotein 4-like</fullName>
    </submittedName>
</protein>
<dbReference type="PANTHER" id="PTHR19143">
    <property type="entry name" value="FIBRINOGEN/TENASCIN/ANGIOPOEITIN"/>
    <property type="match status" value="1"/>
</dbReference>
<evidence type="ECO:0000313" key="3">
    <source>
        <dbReference type="Proteomes" id="UP000694845"/>
    </source>
</evidence>
<keyword evidence="1" id="KW-0732">Signal</keyword>
<reference evidence="4" key="1">
    <citation type="submission" date="2025-08" db="UniProtKB">
        <authorList>
            <consortium name="RefSeq"/>
        </authorList>
    </citation>
    <scope>IDENTIFICATION</scope>
</reference>
<dbReference type="PROSITE" id="PS51406">
    <property type="entry name" value="FIBRINOGEN_C_2"/>
    <property type="match status" value="1"/>
</dbReference>
<dbReference type="PANTHER" id="PTHR19143:SF394">
    <property type="entry name" value="ANGIOPOIETIN-RELATED PROTEIN 3-LIKE"/>
    <property type="match status" value="1"/>
</dbReference>
<dbReference type="RefSeq" id="XP_022103954.1">
    <property type="nucleotide sequence ID" value="XM_022248262.1"/>
</dbReference>
<dbReference type="SMART" id="SM00186">
    <property type="entry name" value="FBG"/>
    <property type="match status" value="1"/>
</dbReference>
<gene>
    <name evidence="4" type="primary">LOC110986416</name>
</gene>
<dbReference type="OMA" id="WINTTRY"/>
<dbReference type="GO" id="GO:0005615">
    <property type="term" value="C:extracellular space"/>
    <property type="evidence" value="ECO:0007669"/>
    <property type="project" value="TreeGrafter"/>
</dbReference>
<evidence type="ECO:0000256" key="1">
    <source>
        <dbReference type="SAM" id="SignalP"/>
    </source>
</evidence>
<dbReference type="AlphaFoldDB" id="A0A8B7ZE79"/>
<name>A0A8B7ZE79_ACAPL</name>
<dbReference type="Gene3D" id="3.90.215.10">
    <property type="entry name" value="Gamma Fibrinogen, chain A, domain 1"/>
    <property type="match status" value="1"/>
</dbReference>
<dbReference type="OrthoDB" id="6145874at2759"/>